<evidence type="ECO:0000256" key="1">
    <source>
        <dbReference type="ARBA" id="ARBA00001947"/>
    </source>
</evidence>
<keyword evidence="9 13" id="KW-0482">Metalloprotease</keyword>
<comment type="cofactor">
    <cofactor evidence="1">
        <name>Zn(2+)</name>
        <dbReference type="ChEBI" id="CHEBI:29105"/>
    </cofactor>
</comment>
<evidence type="ECO:0000256" key="5">
    <source>
        <dbReference type="ARBA" id="ARBA00022692"/>
    </source>
</evidence>
<organism evidence="13 14">
    <name type="scientific">Candidatus Beckwithbacteria bacterium GW2011_GWB1_47_15</name>
    <dbReference type="NCBI Taxonomy" id="1618371"/>
    <lineage>
        <taxon>Bacteria</taxon>
        <taxon>Candidatus Beckwithiibacteriota</taxon>
    </lineage>
</organism>
<evidence type="ECO:0000256" key="11">
    <source>
        <dbReference type="SAM" id="Phobius"/>
    </source>
</evidence>
<dbReference type="AlphaFoldDB" id="A0A0G1RWE3"/>
<sequence length="359" mass="38776">MQIIIFLIILSVLVLIHELGHFVAARIFGIKVEEFGLGYPPKVWGKKVGETIYSINFLPFGGFVRLLGENPTSLEELRGAGVDRKRTFFSQKKRVRTAVLTAGVAMNFLLGVILFSAIYTKIGIPEETDYLTVTGVAAGSPAEAAGVKADDRIVGVTGLSFEDGEVDQAFIDHVNAHRGEEIILQLKDGRQVRLVPRTEEATPANQGALGVVITNVDLIQYPMWQRPFRGAVVGLKEALSWGREILASLGLMVARLAQGVVPKDVAGPVGIYEISKSVSQEGILAVLQFMAVLSVNLAILNLLPLPALDGGRLAFVVVEAVTGKRVKPEVEQWVHLVGMVLLLGLMALVTIADIRRLAG</sequence>
<dbReference type="GO" id="GO:0016020">
    <property type="term" value="C:membrane"/>
    <property type="evidence" value="ECO:0007669"/>
    <property type="project" value="UniProtKB-SubCell"/>
</dbReference>
<dbReference type="GO" id="GO:0006508">
    <property type="term" value="P:proteolysis"/>
    <property type="evidence" value="ECO:0007669"/>
    <property type="project" value="UniProtKB-KW"/>
</dbReference>
<protein>
    <submittedName>
        <fullName evidence="13">Membrane-associated zinc metalloprotease</fullName>
    </submittedName>
</protein>
<evidence type="ECO:0000256" key="9">
    <source>
        <dbReference type="ARBA" id="ARBA00023049"/>
    </source>
</evidence>
<keyword evidence="8 11" id="KW-1133">Transmembrane helix</keyword>
<keyword evidence="10 11" id="KW-0472">Membrane</keyword>
<proteinExistence type="inferred from homology"/>
<evidence type="ECO:0000313" key="13">
    <source>
        <dbReference type="EMBL" id="KKU61446.1"/>
    </source>
</evidence>
<evidence type="ECO:0000256" key="8">
    <source>
        <dbReference type="ARBA" id="ARBA00022989"/>
    </source>
</evidence>
<dbReference type="PANTHER" id="PTHR42837:SF2">
    <property type="entry name" value="MEMBRANE METALLOPROTEASE ARASP2, CHLOROPLASTIC-RELATED"/>
    <property type="match status" value="1"/>
</dbReference>
<gene>
    <name evidence="13" type="ORF">UX85_C0003G0105</name>
</gene>
<dbReference type="InterPro" id="IPR036034">
    <property type="entry name" value="PDZ_sf"/>
</dbReference>
<evidence type="ECO:0000256" key="7">
    <source>
        <dbReference type="ARBA" id="ARBA00022833"/>
    </source>
</evidence>
<evidence type="ECO:0000256" key="10">
    <source>
        <dbReference type="ARBA" id="ARBA00023136"/>
    </source>
</evidence>
<comment type="similarity">
    <text evidence="3">Belongs to the peptidase M50B family.</text>
</comment>
<dbReference type="InterPro" id="IPR001478">
    <property type="entry name" value="PDZ"/>
</dbReference>
<feature type="transmembrane region" description="Helical" evidence="11">
    <location>
        <begin position="98"/>
        <end position="119"/>
    </location>
</feature>
<reference evidence="13 14" key="1">
    <citation type="journal article" date="2015" name="Nature">
        <title>rRNA introns, odd ribosomes, and small enigmatic genomes across a large radiation of phyla.</title>
        <authorList>
            <person name="Brown C.T."/>
            <person name="Hug L.A."/>
            <person name="Thomas B.C."/>
            <person name="Sharon I."/>
            <person name="Castelle C.J."/>
            <person name="Singh A."/>
            <person name="Wilkins M.J."/>
            <person name="Williams K.H."/>
            <person name="Banfield J.F."/>
        </authorList>
    </citation>
    <scope>NUCLEOTIDE SEQUENCE [LARGE SCALE GENOMIC DNA]</scope>
</reference>
<keyword evidence="5 11" id="KW-0812">Transmembrane</keyword>
<dbReference type="SUPFAM" id="SSF50156">
    <property type="entry name" value="PDZ domain-like"/>
    <property type="match status" value="1"/>
</dbReference>
<dbReference type="CDD" id="cd06163">
    <property type="entry name" value="S2P-M50_PDZ_RseP-like"/>
    <property type="match status" value="1"/>
</dbReference>
<name>A0A0G1RWE3_9BACT</name>
<dbReference type="InterPro" id="IPR004387">
    <property type="entry name" value="Pept_M50_Zn"/>
</dbReference>
<feature type="transmembrane region" description="Helical" evidence="11">
    <location>
        <begin position="283"/>
        <end position="303"/>
    </location>
</feature>
<evidence type="ECO:0000256" key="6">
    <source>
        <dbReference type="ARBA" id="ARBA00022801"/>
    </source>
</evidence>
<dbReference type="InterPro" id="IPR008915">
    <property type="entry name" value="Peptidase_M50"/>
</dbReference>
<dbReference type="GO" id="GO:0004222">
    <property type="term" value="F:metalloendopeptidase activity"/>
    <property type="evidence" value="ECO:0007669"/>
    <property type="project" value="InterPro"/>
</dbReference>
<comment type="subcellular location">
    <subcellularLocation>
        <location evidence="2">Membrane</location>
        <topology evidence="2">Multi-pass membrane protein</topology>
    </subcellularLocation>
</comment>
<dbReference type="PATRIC" id="fig|1618371.3.peg.494"/>
<dbReference type="SMART" id="SM00228">
    <property type="entry name" value="PDZ"/>
    <property type="match status" value="1"/>
</dbReference>
<keyword evidence="4 13" id="KW-0645">Protease</keyword>
<feature type="transmembrane region" description="Helical" evidence="11">
    <location>
        <begin position="333"/>
        <end position="354"/>
    </location>
</feature>
<keyword evidence="6" id="KW-0378">Hydrolase</keyword>
<dbReference type="EMBL" id="LCNT01000003">
    <property type="protein sequence ID" value="KKU61446.1"/>
    <property type="molecule type" value="Genomic_DNA"/>
</dbReference>
<dbReference type="Proteomes" id="UP000033860">
    <property type="component" value="Unassembled WGS sequence"/>
</dbReference>
<evidence type="ECO:0000313" key="14">
    <source>
        <dbReference type="Proteomes" id="UP000033860"/>
    </source>
</evidence>
<feature type="domain" description="PDZ" evidence="12">
    <location>
        <begin position="120"/>
        <end position="190"/>
    </location>
</feature>
<dbReference type="Pfam" id="PF02163">
    <property type="entry name" value="Peptidase_M50"/>
    <property type="match status" value="1"/>
</dbReference>
<evidence type="ECO:0000259" key="12">
    <source>
        <dbReference type="SMART" id="SM00228"/>
    </source>
</evidence>
<dbReference type="Gene3D" id="2.30.42.10">
    <property type="match status" value="1"/>
</dbReference>
<comment type="caution">
    <text evidence="13">The sequence shown here is derived from an EMBL/GenBank/DDBJ whole genome shotgun (WGS) entry which is preliminary data.</text>
</comment>
<dbReference type="PANTHER" id="PTHR42837">
    <property type="entry name" value="REGULATOR OF SIGMA-E PROTEASE RSEP"/>
    <property type="match status" value="1"/>
</dbReference>
<evidence type="ECO:0000256" key="2">
    <source>
        <dbReference type="ARBA" id="ARBA00004141"/>
    </source>
</evidence>
<evidence type="ECO:0000256" key="4">
    <source>
        <dbReference type="ARBA" id="ARBA00022670"/>
    </source>
</evidence>
<evidence type="ECO:0000256" key="3">
    <source>
        <dbReference type="ARBA" id="ARBA00007931"/>
    </source>
</evidence>
<keyword evidence="7" id="KW-0862">Zinc</keyword>
<accession>A0A0G1RWE3</accession>